<evidence type="ECO:0000313" key="1">
    <source>
        <dbReference type="EMBL" id="CAK0857077.1"/>
    </source>
</evidence>
<keyword evidence="2" id="KW-1185">Reference proteome</keyword>
<sequence>MATIRMFAAARGVLGYHGAAWANLYFSDATTCNMMVSTYYDLESTKPWRTSFETGIPNPNAHFFYYLLPLQMLLDANHVHHDAYLARTEKDHFIKDLDWVPLRDVDIEEVTNAMVQCLVDPAAYEQGHADHESKLWTHGWEPVQAARVPPMSGRLTSIERDPCSGCDVTVDLRCEDYKSTRGTYYGSVAHCLLPSYEMLQVAREAATNSSAQVCAMTWREGHSLRPFLEFVSDIRWHK</sequence>
<proteinExistence type="predicted"/>
<name>A0ABN9UCC0_9DINO</name>
<comment type="caution">
    <text evidence="1">The sequence shown here is derived from an EMBL/GenBank/DDBJ whole genome shotgun (WGS) entry which is preliminary data.</text>
</comment>
<accession>A0ABN9UCC0</accession>
<feature type="non-terminal residue" evidence="1">
    <location>
        <position position="238"/>
    </location>
</feature>
<dbReference type="EMBL" id="CAUYUJ010015696">
    <property type="protein sequence ID" value="CAK0857077.1"/>
    <property type="molecule type" value="Genomic_DNA"/>
</dbReference>
<gene>
    <name evidence="1" type="ORF">PCOR1329_LOCUS47283</name>
</gene>
<reference evidence="1" key="1">
    <citation type="submission" date="2023-10" db="EMBL/GenBank/DDBJ databases">
        <authorList>
            <person name="Chen Y."/>
            <person name="Shah S."/>
            <person name="Dougan E. K."/>
            <person name="Thang M."/>
            <person name="Chan C."/>
        </authorList>
    </citation>
    <scope>NUCLEOTIDE SEQUENCE [LARGE SCALE GENOMIC DNA]</scope>
</reference>
<protein>
    <submittedName>
        <fullName evidence="1">Uncharacterized protein</fullName>
    </submittedName>
</protein>
<dbReference type="Proteomes" id="UP001189429">
    <property type="component" value="Unassembled WGS sequence"/>
</dbReference>
<evidence type="ECO:0000313" key="2">
    <source>
        <dbReference type="Proteomes" id="UP001189429"/>
    </source>
</evidence>
<organism evidence="1 2">
    <name type="scientific">Prorocentrum cordatum</name>
    <dbReference type="NCBI Taxonomy" id="2364126"/>
    <lineage>
        <taxon>Eukaryota</taxon>
        <taxon>Sar</taxon>
        <taxon>Alveolata</taxon>
        <taxon>Dinophyceae</taxon>
        <taxon>Prorocentrales</taxon>
        <taxon>Prorocentraceae</taxon>
        <taxon>Prorocentrum</taxon>
    </lineage>
</organism>